<accession>A0A1B7Z1H5</accession>
<organism evidence="2 3">
    <name type="scientific">Maribacter hydrothermalis</name>
    <dbReference type="NCBI Taxonomy" id="1836467"/>
    <lineage>
        <taxon>Bacteria</taxon>
        <taxon>Pseudomonadati</taxon>
        <taxon>Bacteroidota</taxon>
        <taxon>Flavobacteriia</taxon>
        <taxon>Flavobacteriales</taxon>
        <taxon>Flavobacteriaceae</taxon>
        <taxon>Maribacter</taxon>
    </lineage>
</organism>
<dbReference type="KEGG" id="mart:BTR34_12280"/>
<keyword evidence="1" id="KW-0812">Transmembrane</keyword>
<comment type="caution">
    <text evidence="2">The sequence shown here is derived from an EMBL/GenBank/DDBJ whole genome shotgun (WGS) entry which is preliminary data.</text>
</comment>
<dbReference type="Pfam" id="PF07099">
    <property type="entry name" value="DUF1361"/>
    <property type="match status" value="1"/>
</dbReference>
<evidence type="ECO:0000313" key="3">
    <source>
        <dbReference type="Proteomes" id="UP000092164"/>
    </source>
</evidence>
<name>A0A1B7Z1H5_9FLAO</name>
<evidence type="ECO:0000256" key="1">
    <source>
        <dbReference type="SAM" id="Phobius"/>
    </source>
</evidence>
<protein>
    <submittedName>
        <fullName evidence="2">Uncharacterized protein</fullName>
    </submittedName>
</protein>
<reference evidence="3" key="1">
    <citation type="submission" date="2016-06" db="EMBL/GenBank/DDBJ databases">
        <authorList>
            <person name="Zhan P."/>
        </authorList>
    </citation>
    <scope>NUCLEOTIDE SEQUENCE [LARGE SCALE GENOMIC DNA]</scope>
    <source>
        <strain evidence="3">T28</strain>
    </source>
</reference>
<dbReference type="InterPro" id="IPR009793">
    <property type="entry name" value="DUF1361"/>
</dbReference>
<feature type="transmembrane region" description="Helical" evidence="1">
    <location>
        <begin position="15"/>
        <end position="35"/>
    </location>
</feature>
<sequence length="62" mass="7071">MMDAFSNLQKHNYPINANLIILSVSLISGFGFFLGKSIRFNSWHLIARPQLLIAYTFKSLVI</sequence>
<dbReference type="STRING" id="1836467.BTR34_12280"/>
<keyword evidence="3" id="KW-1185">Reference proteome</keyword>
<dbReference type="AlphaFoldDB" id="A0A1B7Z1H5"/>
<keyword evidence="1" id="KW-1133">Transmembrane helix</keyword>
<evidence type="ECO:0000313" key="2">
    <source>
        <dbReference type="EMBL" id="OBR36400.1"/>
    </source>
</evidence>
<dbReference type="EMBL" id="LZFP01000045">
    <property type="protein sequence ID" value="OBR36400.1"/>
    <property type="molecule type" value="Genomic_DNA"/>
</dbReference>
<keyword evidence="1" id="KW-0472">Membrane</keyword>
<proteinExistence type="predicted"/>
<gene>
    <name evidence="2" type="ORF">A9200_08170</name>
</gene>
<dbReference type="Proteomes" id="UP000092164">
    <property type="component" value="Unassembled WGS sequence"/>
</dbReference>